<evidence type="ECO:0000313" key="1">
    <source>
        <dbReference type="EMBL" id="ABK52565.1"/>
    </source>
</evidence>
<dbReference type="AlphaFoldDB" id="A0LT05"/>
<evidence type="ECO:0008006" key="3">
    <source>
        <dbReference type="Google" id="ProtNLM"/>
    </source>
</evidence>
<protein>
    <recommendedName>
        <fullName evidence="3">Cytidine deaminase</fullName>
    </recommendedName>
</protein>
<proteinExistence type="predicted"/>
<keyword evidence="2" id="KW-1185">Reference proteome</keyword>
<dbReference type="RefSeq" id="WP_011719628.1">
    <property type="nucleotide sequence ID" value="NC_008578.1"/>
</dbReference>
<dbReference type="InParanoid" id="A0LT05"/>
<name>A0LT05_ACIC1</name>
<dbReference type="Gene3D" id="3.40.140.10">
    <property type="entry name" value="Cytidine Deaminase, domain 2"/>
    <property type="match status" value="1"/>
</dbReference>
<dbReference type="eggNOG" id="COG0295">
    <property type="taxonomic scope" value="Bacteria"/>
</dbReference>
<sequence>MSAETNQPGQATLSAEDAKLVTLARAARARTGAAEAAALRDTTGRTYVAVAVDLPSLRLPALAAVVVVALASGVADVEAAAVVGVRSTLSADDTRVIADLATGIPVYLAAPDGEVRATVVV</sequence>
<dbReference type="STRING" id="351607.Acel_0792"/>
<dbReference type="EMBL" id="CP000481">
    <property type="protein sequence ID" value="ABK52565.1"/>
    <property type="molecule type" value="Genomic_DNA"/>
</dbReference>
<organism evidence="1 2">
    <name type="scientific">Acidothermus cellulolyticus (strain ATCC 43068 / DSM 8971 / 11B)</name>
    <dbReference type="NCBI Taxonomy" id="351607"/>
    <lineage>
        <taxon>Bacteria</taxon>
        <taxon>Bacillati</taxon>
        <taxon>Actinomycetota</taxon>
        <taxon>Actinomycetes</taxon>
        <taxon>Acidothermales</taxon>
        <taxon>Acidothermaceae</taxon>
        <taxon>Acidothermus</taxon>
    </lineage>
</organism>
<dbReference type="HOGENOM" id="CLU_151846_0_0_11"/>
<dbReference type="GO" id="GO:0003824">
    <property type="term" value="F:catalytic activity"/>
    <property type="evidence" value="ECO:0007669"/>
    <property type="project" value="InterPro"/>
</dbReference>
<dbReference type="InterPro" id="IPR016193">
    <property type="entry name" value="Cytidine_deaminase-like"/>
</dbReference>
<dbReference type="KEGG" id="ace:Acel_0792"/>
<evidence type="ECO:0000313" key="2">
    <source>
        <dbReference type="Proteomes" id="UP000008221"/>
    </source>
</evidence>
<dbReference type="Proteomes" id="UP000008221">
    <property type="component" value="Chromosome"/>
</dbReference>
<dbReference type="SUPFAM" id="SSF53927">
    <property type="entry name" value="Cytidine deaminase-like"/>
    <property type="match status" value="1"/>
</dbReference>
<accession>A0LT05</accession>
<reference evidence="1 2" key="1">
    <citation type="journal article" date="2009" name="Genome Res.">
        <title>Complete genome of the cellulolytic thermophile Acidothermus cellulolyticus 11B provides insights into its ecophysiological and evolutionary adaptations.</title>
        <authorList>
            <person name="Barabote R.D."/>
            <person name="Xie G."/>
            <person name="Leu D.H."/>
            <person name="Normand P."/>
            <person name="Necsulea A."/>
            <person name="Daubin V."/>
            <person name="Medigue C."/>
            <person name="Adney W.S."/>
            <person name="Xu X.C."/>
            <person name="Lapidus A."/>
            <person name="Parales R.E."/>
            <person name="Detter C."/>
            <person name="Pujic P."/>
            <person name="Bruce D."/>
            <person name="Lavire C."/>
            <person name="Challacombe J.F."/>
            <person name="Brettin T.S."/>
            <person name="Berry A.M."/>
        </authorList>
    </citation>
    <scope>NUCLEOTIDE SEQUENCE [LARGE SCALE GENOMIC DNA]</scope>
    <source>
        <strain evidence="2">ATCC 43068 / DSM 8971 / 11B</strain>
    </source>
</reference>
<dbReference type="OrthoDB" id="3392994at2"/>
<gene>
    <name evidence="1" type="ordered locus">Acel_0792</name>
</gene>